<evidence type="ECO:0000256" key="9">
    <source>
        <dbReference type="ARBA" id="ARBA00023136"/>
    </source>
</evidence>
<evidence type="ECO:0000256" key="8">
    <source>
        <dbReference type="ARBA" id="ARBA00023054"/>
    </source>
</evidence>
<feature type="coiled-coil region" evidence="10">
    <location>
        <begin position="311"/>
        <end position="363"/>
    </location>
</feature>
<dbReference type="Proteomes" id="UP001162972">
    <property type="component" value="Chromosome 12"/>
</dbReference>
<sequence>MEVPQVGSERDKTISSSPVSLVSNFWKDFELEKEKSVLDEQGLRIAENQENSQKNRRKLAESTRDFKKASSDEKLGLFNSLLKGFQEEVDNLTKRAKFGENAFLNIYQKLYEAPDPYPALASISEQDLKLSELESESRKMKVELEEFRTEAAHLKNQQATIRRLEERNRQLEQQMEEKVKEIVEMKQRSLAEENQKTLEVLKEREQSLQDQLRQAKDSVATIQKLHELAQSQLFEVRAQSEEEWAAKQSEVNLLMDEVERAQTRLFSLEREKGVLRSQLQSANEEIGDKKGDNSDSTSILESSLSTKEKLISELNMELHNIETTLTNEREQHINEIKKLNILLNEKEAALEEMKKELQSKPTEKLVDDLRKKVKILQAVGYNSIEAEDWEVATSGEEMSKMESLLLDKNRKMEHELTQLKIKISEKVTSLETAEGKIIELTAKVDEQQKLIQKLEDDILKGYSSKDRKGNLFDDWDHSEVGGVELYENADQKHLLDQDQSSMLKVICNQRDRFRARLRETEEA</sequence>
<dbReference type="AlphaFoldDB" id="A0AAD6K987"/>
<evidence type="ECO:0000256" key="7">
    <source>
        <dbReference type="ARBA" id="ARBA00023034"/>
    </source>
</evidence>
<evidence type="ECO:0000256" key="2">
    <source>
        <dbReference type="ARBA" id="ARBA00006415"/>
    </source>
</evidence>
<name>A0AAD6K987_9ROSI</name>
<evidence type="ECO:0000256" key="1">
    <source>
        <dbReference type="ARBA" id="ARBA00004409"/>
    </source>
</evidence>
<feature type="coiled-coil region" evidence="10">
    <location>
        <begin position="251"/>
        <end position="285"/>
    </location>
</feature>
<keyword evidence="9" id="KW-0472">Membrane</keyword>
<accession>A0AAD6K987</accession>
<protein>
    <recommendedName>
        <fullName evidence="3">Protein CASP</fullName>
    </recommendedName>
</protein>
<keyword evidence="6" id="KW-1133">Transmembrane helix</keyword>
<evidence type="ECO:0000259" key="11">
    <source>
        <dbReference type="Pfam" id="PF08172"/>
    </source>
</evidence>
<organism evidence="13 14">
    <name type="scientific">Salix udensis</name>
    <dbReference type="NCBI Taxonomy" id="889485"/>
    <lineage>
        <taxon>Eukaryota</taxon>
        <taxon>Viridiplantae</taxon>
        <taxon>Streptophyta</taxon>
        <taxon>Embryophyta</taxon>
        <taxon>Tracheophyta</taxon>
        <taxon>Spermatophyta</taxon>
        <taxon>Magnoliopsida</taxon>
        <taxon>eudicotyledons</taxon>
        <taxon>Gunneridae</taxon>
        <taxon>Pentapetalae</taxon>
        <taxon>rosids</taxon>
        <taxon>fabids</taxon>
        <taxon>Malpighiales</taxon>
        <taxon>Salicaceae</taxon>
        <taxon>Saliceae</taxon>
        <taxon>Salix</taxon>
    </lineage>
</organism>
<reference evidence="13 14" key="1">
    <citation type="journal article" date="2023" name="Int. J. Mol. Sci.">
        <title>De Novo Assembly and Annotation of 11 Diverse Shrub Willow (Salix) Genomes Reveals Novel Gene Organization in Sex-Linked Regions.</title>
        <authorList>
            <person name="Hyden B."/>
            <person name="Feng K."/>
            <person name="Yates T.B."/>
            <person name="Jawdy S."/>
            <person name="Cereghino C."/>
            <person name="Smart L.B."/>
            <person name="Muchero W."/>
        </authorList>
    </citation>
    <scope>NUCLEOTIDE SEQUENCE [LARGE SCALE GENOMIC DNA]</scope>
    <source>
        <tissue evidence="13">Shoot tip</tissue>
    </source>
</reference>
<feature type="domain" description="CASP C-terminal" evidence="11">
    <location>
        <begin position="432"/>
        <end position="522"/>
    </location>
</feature>
<dbReference type="PANTHER" id="PTHR14043:SF2">
    <property type="entry name" value="HOMEOBOX PROTEIN CUT"/>
    <property type="match status" value="1"/>
</dbReference>
<dbReference type="GO" id="GO:0000139">
    <property type="term" value="C:Golgi membrane"/>
    <property type="evidence" value="ECO:0007669"/>
    <property type="project" value="UniProtKB-SubCell"/>
</dbReference>
<evidence type="ECO:0000256" key="3">
    <source>
        <dbReference type="ARBA" id="ARBA00018691"/>
    </source>
</evidence>
<keyword evidence="5" id="KW-0812">Transmembrane</keyword>
<evidence type="ECO:0000256" key="4">
    <source>
        <dbReference type="ARBA" id="ARBA00022448"/>
    </source>
</evidence>
<comment type="subcellular location">
    <subcellularLocation>
        <location evidence="1">Golgi apparatus membrane</location>
        <topology evidence="1">Single-pass type IV membrane protein</topology>
    </subcellularLocation>
</comment>
<gene>
    <name evidence="13" type="ORF">OIU84_001766</name>
</gene>
<evidence type="ECO:0000313" key="14">
    <source>
        <dbReference type="Proteomes" id="UP001162972"/>
    </source>
</evidence>
<keyword evidence="14" id="KW-1185">Reference proteome</keyword>
<keyword evidence="4" id="KW-0813">Transport</keyword>
<evidence type="ECO:0000256" key="10">
    <source>
        <dbReference type="SAM" id="Coils"/>
    </source>
</evidence>
<proteinExistence type="inferred from homology"/>
<feature type="coiled-coil region" evidence="10">
    <location>
        <begin position="82"/>
        <end position="225"/>
    </location>
</feature>
<dbReference type="Pfam" id="PF25398">
    <property type="entry name" value="CUX1_N"/>
    <property type="match status" value="1"/>
</dbReference>
<comment type="similarity">
    <text evidence="2">Belongs to the CASP family.</text>
</comment>
<dbReference type="GO" id="GO:0006891">
    <property type="term" value="P:intra-Golgi vesicle-mediated transport"/>
    <property type="evidence" value="ECO:0007669"/>
    <property type="project" value="InterPro"/>
</dbReference>
<keyword evidence="7" id="KW-0333">Golgi apparatus</keyword>
<evidence type="ECO:0000256" key="5">
    <source>
        <dbReference type="ARBA" id="ARBA00022692"/>
    </source>
</evidence>
<comment type="caution">
    <text evidence="13">The sequence shown here is derived from an EMBL/GenBank/DDBJ whole genome shotgun (WGS) entry which is preliminary data.</text>
</comment>
<keyword evidence="8 10" id="KW-0175">Coiled coil</keyword>
<dbReference type="InterPro" id="IPR057476">
    <property type="entry name" value="Cux_N"/>
</dbReference>
<dbReference type="PANTHER" id="PTHR14043">
    <property type="entry name" value="CCAAT DISPLACEMENT PROTEIN-RELATED"/>
    <property type="match status" value="1"/>
</dbReference>
<dbReference type="EMBL" id="JAPFFJ010000010">
    <property type="protein sequence ID" value="KAJ6418470.1"/>
    <property type="molecule type" value="Genomic_DNA"/>
</dbReference>
<evidence type="ECO:0000256" key="6">
    <source>
        <dbReference type="ARBA" id="ARBA00022989"/>
    </source>
</evidence>
<evidence type="ECO:0000259" key="12">
    <source>
        <dbReference type="Pfam" id="PF25398"/>
    </source>
</evidence>
<feature type="domain" description="Cux N-terminal" evidence="12">
    <location>
        <begin position="17"/>
        <end position="126"/>
    </location>
</feature>
<feature type="coiled-coil region" evidence="10">
    <location>
        <begin position="430"/>
        <end position="457"/>
    </location>
</feature>
<dbReference type="InterPro" id="IPR012955">
    <property type="entry name" value="CASP_C"/>
</dbReference>
<dbReference type="Pfam" id="PF08172">
    <property type="entry name" value="CASP_C"/>
    <property type="match status" value="1"/>
</dbReference>
<evidence type="ECO:0000313" key="13">
    <source>
        <dbReference type="EMBL" id="KAJ6418470.1"/>
    </source>
</evidence>